<evidence type="ECO:0000313" key="3">
    <source>
        <dbReference type="Proteomes" id="UP001620262"/>
    </source>
</evidence>
<dbReference type="Pfam" id="PF03691">
    <property type="entry name" value="UPF0167"/>
    <property type="match status" value="1"/>
</dbReference>
<comment type="caution">
    <text evidence="2">The sequence shown here is derived from an EMBL/GenBank/DDBJ whole genome shotgun (WGS) entry which is preliminary data.</text>
</comment>
<dbReference type="EMBL" id="JBJDOT010000033">
    <property type="protein sequence ID" value="MFK3865949.1"/>
    <property type="molecule type" value="Genomic_DNA"/>
</dbReference>
<comment type="similarity">
    <text evidence="1">Belongs to the UPF0167 family.</text>
</comment>
<dbReference type="Proteomes" id="UP001620262">
    <property type="component" value="Unassembled WGS sequence"/>
</dbReference>
<reference evidence="2 3" key="1">
    <citation type="submission" date="2024-11" db="EMBL/GenBank/DDBJ databases">
        <title>The Natural Products Discovery Center: Release of the First 8490 Sequenced Strains for Exploring Actinobacteria Biosynthetic Diversity.</title>
        <authorList>
            <person name="Kalkreuter E."/>
            <person name="Kautsar S.A."/>
            <person name="Yang D."/>
            <person name="Bader C.D."/>
            <person name="Teijaro C.N."/>
            <person name="Fluegel L."/>
            <person name="Davis C.M."/>
            <person name="Simpson J.R."/>
            <person name="Lauterbach L."/>
            <person name="Steele A.D."/>
            <person name="Gui C."/>
            <person name="Meng S."/>
            <person name="Li G."/>
            <person name="Viehrig K."/>
            <person name="Ye F."/>
            <person name="Su P."/>
            <person name="Kiefer A.F."/>
            <person name="Nichols A."/>
            <person name="Cepeda A.J."/>
            <person name="Yan W."/>
            <person name="Fan B."/>
            <person name="Jiang Y."/>
            <person name="Adhikari A."/>
            <person name="Zheng C.-J."/>
            <person name="Schuster L."/>
            <person name="Cowan T.M."/>
            <person name="Smanski M.J."/>
            <person name="Chevrette M.G."/>
            <person name="De Carvalho L.P.S."/>
            <person name="Shen B."/>
        </authorList>
    </citation>
    <scope>NUCLEOTIDE SEQUENCE [LARGE SCALE GENOMIC DNA]</scope>
    <source>
        <strain evidence="2 3">NPDC078403</strain>
    </source>
</reference>
<accession>A0ABW8L1P5</accession>
<protein>
    <submittedName>
        <fullName evidence="2">CbrC family protein</fullName>
    </submittedName>
</protein>
<proteinExistence type="inferred from homology"/>
<gene>
    <name evidence="2" type="ORF">ACI2JU_19055</name>
</gene>
<organism evidence="2 3">
    <name type="scientific">Pseudoalteromonas rhizosphaerae</name>
    <dbReference type="NCBI Taxonomy" id="2518973"/>
    <lineage>
        <taxon>Bacteria</taxon>
        <taxon>Pseudomonadati</taxon>
        <taxon>Pseudomonadota</taxon>
        <taxon>Gammaproteobacteria</taxon>
        <taxon>Alteromonadales</taxon>
        <taxon>Pseudoalteromonadaceae</taxon>
        <taxon>Pseudoalteromonas</taxon>
    </lineage>
</organism>
<sequence length="175" mass="19914">MELPKFKYHPDPVGTGAIVETNEECESCGLSKGYKAESTIYAIDEIEIICPWCISDGSAAKKFDGEFSDSHPLLSNGIDKEIVKEVCERTPSFISWQQERWLSHCNDACEFHGDAQKSDLESLEGEQLEAFLKEEYISKDLWPSIVQSYAPDNNFAVYKFKCRHCGQNKFYTDCD</sequence>
<name>A0ABW8L1P5_9GAMM</name>
<dbReference type="RefSeq" id="WP_404676212.1">
    <property type="nucleotide sequence ID" value="NZ_JBJDOT010000033.1"/>
</dbReference>
<dbReference type="InterPro" id="IPR005363">
    <property type="entry name" value="UPF0167"/>
</dbReference>
<evidence type="ECO:0000256" key="1">
    <source>
        <dbReference type="ARBA" id="ARBA00008525"/>
    </source>
</evidence>
<evidence type="ECO:0000313" key="2">
    <source>
        <dbReference type="EMBL" id="MFK3865949.1"/>
    </source>
</evidence>
<keyword evidence="3" id="KW-1185">Reference proteome</keyword>